<dbReference type="OrthoDB" id="5489622at2"/>
<accession>A0A4U1L4L0</accession>
<dbReference type="Pfam" id="PF00656">
    <property type="entry name" value="Peptidase_C14"/>
    <property type="match status" value="1"/>
</dbReference>
<dbReference type="AlphaFoldDB" id="A0A4U1L4L0"/>
<dbReference type="Proteomes" id="UP000309138">
    <property type="component" value="Unassembled WGS sequence"/>
</dbReference>
<organism evidence="2 3">
    <name type="scientific">Sphingomonas baiyangensis</name>
    <dbReference type="NCBI Taxonomy" id="2572576"/>
    <lineage>
        <taxon>Bacteria</taxon>
        <taxon>Pseudomonadati</taxon>
        <taxon>Pseudomonadota</taxon>
        <taxon>Alphaproteobacteria</taxon>
        <taxon>Sphingomonadales</taxon>
        <taxon>Sphingomonadaceae</taxon>
        <taxon>Sphingomonas</taxon>
    </lineage>
</organism>
<dbReference type="InterPro" id="IPR029030">
    <property type="entry name" value="Caspase-like_dom_sf"/>
</dbReference>
<dbReference type="GO" id="GO:0004197">
    <property type="term" value="F:cysteine-type endopeptidase activity"/>
    <property type="evidence" value="ECO:0007669"/>
    <property type="project" value="InterPro"/>
</dbReference>
<keyword evidence="3" id="KW-1185">Reference proteome</keyword>
<dbReference type="InterPro" id="IPR011600">
    <property type="entry name" value="Pept_C14_caspase"/>
</dbReference>
<gene>
    <name evidence="2" type="ORF">FBR43_14755</name>
</gene>
<reference evidence="2 3" key="1">
    <citation type="submission" date="2019-04" db="EMBL/GenBank/DDBJ databases">
        <authorList>
            <person name="Yang Y."/>
            <person name="Wei D."/>
        </authorList>
    </citation>
    <scope>NUCLEOTIDE SEQUENCE [LARGE SCALE GENOMIC DNA]</scope>
    <source>
        <strain evidence="2 3">L-1-4w-11</strain>
    </source>
</reference>
<feature type="domain" description="Peptidase C14 caspase" evidence="1">
    <location>
        <begin position="14"/>
        <end position="265"/>
    </location>
</feature>
<dbReference type="Gene3D" id="3.40.50.1460">
    <property type="match status" value="1"/>
</dbReference>
<proteinExistence type="predicted"/>
<dbReference type="PANTHER" id="PTHR48104">
    <property type="entry name" value="METACASPASE-4"/>
    <property type="match status" value="1"/>
</dbReference>
<dbReference type="InterPro" id="IPR050452">
    <property type="entry name" value="Metacaspase"/>
</dbReference>
<dbReference type="GO" id="GO:0005737">
    <property type="term" value="C:cytoplasm"/>
    <property type="evidence" value="ECO:0007669"/>
    <property type="project" value="TreeGrafter"/>
</dbReference>
<dbReference type="PANTHER" id="PTHR48104:SF30">
    <property type="entry name" value="METACASPASE-1"/>
    <property type="match status" value="1"/>
</dbReference>
<dbReference type="EMBL" id="SWKR01000002">
    <property type="protein sequence ID" value="TKD51861.1"/>
    <property type="molecule type" value="Genomic_DNA"/>
</dbReference>
<protein>
    <recommendedName>
        <fullName evidence="1">Peptidase C14 caspase domain-containing protein</fullName>
    </recommendedName>
</protein>
<name>A0A4U1L4L0_9SPHN</name>
<comment type="caution">
    <text evidence="2">The sequence shown here is derived from an EMBL/GenBank/DDBJ whole genome shotgun (WGS) entry which is preliminary data.</text>
</comment>
<evidence type="ECO:0000259" key="1">
    <source>
        <dbReference type="Pfam" id="PF00656"/>
    </source>
</evidence>
<dbReference type="SUPFAM" id="SSF52129">
    <property type="entry name" value="Caspase-like"/>
    <property type="match status" value="1"/>
</dbReference>
<dbReference type="GO" id="GO:0006508">
    <property type="term" value="P:proteolysis"/>
    <property type="evidence" value="ECO:0007669"/>
    <property type="project" value="InterPro"/>
</dbReference>
<evidence type="ECO:0000313" key="3">
    <source>
        <dbReference type="Proteomes" id="UP000309138"/>
    </source>
</evidence>
<evidence type="ECO:0000313" key="2">
    <source>
        <dbReference type="EMBL" id="TKD51861.1"/>
    </source>
</evidence>
<sequence length="551" mass="56693">MAMLLVAAPAHADRALLIGVGDYPALAAEYRLAAPAQDVAMLAAALAEAGFAPEAITRMTADTRVPTRDAVLAALADLARGATAGERVLVYFSGHGAQAPVAVSAREPDGLEELYLMHDAAGWDGGRRRVPGAITDREWMAAIDAIRARGADVWLVVDACHAAGVYRGADGGGVRTKAVPTAALGIEGRVALADADPVAAMPGAASPPPGRFAAFAAARAGALAIERLLPPGSADARPLSQFTHALTRAIRAGRLRSLRDLATAITATDAVLGGAAPEPSFDGALDMDVLRLAPDRPRRYPLTRAGATIPAGIEEGLAAGDRVRLVAPGSAATLGEAAVIEAALGASRLALPDGLPMGAIEAEIMLSPLADAEDRLLAMLAPLAGRGASHAIEVRARLWRPGARRDCARLPARGDPENAEPVTIEALPVLAQCDVLIVEIANRGADSIDVSPLYADADGTLTGLGFLDGGTTRLAPGAMRRVAIRARHEAVDGRRLATGVERLMLVALPARTAAPRDLRGAVGAAWRSAPPALDADAGMLAYRWRVSATPP</sequence>